<sequence>MLGLLPPELILDVLSSLSLQCLLSLSLVSRQWNSFVAANEETVYRQAAHLHDFIRSAYSSLQDALRERHGNPWRGAISWKDFCRRSVQLQRNWGGQGRAVARVLSSAGSDVHRIKVDEQERLCVTTHMHGGLTVSHLFPDVILWSLPQRYVRPYAHCEYGNGFLVFDRIGNSKEVWRLACDFHDDERPALCPPDAAQCRVSAVAAQRHCEYGGRGHFRPWALISFPETTLAYRFVYPTLLSANDSRAFLYDVRTGALVQTVEDVVRDEDDVNYVELSARHVFVCGSGEVRIFSRETGQRVMQIQSLIFVERVLAADIDSQQPQNAVVSPLPLVPIDAYDGAPYYPGEFIAVHVSSDGRDLVLLRRQGCVLFFQDFERYVDGDIESAALEVRLRSTLHLYLAFEHDRVCVAARKGLYIFTLDSARHSTSRAACDVNDPHPVSFPRISLCAVQPYKRHTWSPDLSCLQITDRRIFFTWNMRTRRVALQLYHGGDEDPPPRAVAMLQDDGHSVAESVPGAHGDVEQAFDMIAGLELNMPLQLIWGTADDTPVGCIDFSLMP</sequence>
<evidence type="ECO:0000313" key="2">
    <source>
        <dbReference type="Proteomes" id="UP000814140"/>
    </source>
</evidence>
<protein>
    <submittedName>
        <fullName evidence="1">Uncharacterized protein</fullName>
    </submittedName>
</protein>
<comment type="caution">
    <text evidence="1">The sequence shown here is derived from an EMBL/GenBank/DDBJ whole genome shotgun (WGS) entry which is preliminary data.</text>
</comment>
<organism evidence="1 2">
    <name type="scientific">Artomyces pyxidatus</name>
    <dbReference type="NCBI Taxonomy" id="48021"/>
    <lineage>
        <taxon>Eukaryota</taxon>
        <taxon>Fungi</taxon>
        <taxon>Dikarya</taxon>
        <taxon>Basidiomycota</taxon>
        <taxon>Agaricomycotina</taxon>
        <taxon>Agaricomycetes</taxon>
        <taxon>Russulales</taxon>
        <taxon>Auriscalpiaceae</taxon>
        <taxon>Artomyces</taxon>
    </lineage>
</organism>
<dbReference type="EMBL" id="MU277273">
    <property type="protein sequence ID" value="KAI0056022.1"/>
    <property type="molecule type" value="Genomic_DNA"/>
</dbReference>
<evidence type="ECO:0000313" key="1">
    <source>
        <dbReference type="EMBL" id="KAI0056022.1"/>
    </source>
</evidence>
<name>A0ACB8SIH0_9AGAM</name>
<keyword evidence="2" id="KW-1185">Reference proteome</keyword>
<gene>
    <name evidence="1" type="ORF">BV25DRAFT_1921346</name>
</gene>
<proteinExistence type="predicted"/>
<accession>A0ACB8SIH0</accession>
<reference evidence="1" key="2">
    <citation type="journal article" date="2022" name="New Phytol.">
        <title>Evolutionary transition to the ectomycorrhizal habit in the genomes of a hyperdiverse lineage of mushroom-forming fungi.</title>
        <authorList>
            <person name="Looney B."/>
            <person name="Miyauchi S."/>
            <person name="Morin E."/>
            <person name="Drula E."/>
            <person name="Courty P.E."/>
            <person name="Kohler A."/>
            <person name="Kuo A."/>
            <person name="LaButti K."/>
            <person name="Pangilinan J."/>
            <person name="Lipzen A."/>
            <person name="Riley R."/>
            <person name="Andreopoulos W."/>
            <person name="He G."/>
            <person name="Johnson J."/>
            <person name="Nolan M."/>
            <person name="Tritt A."/>
            <person name="Barry K.W."/>
            <person name="Grigoriev I.V."/>
            <person name="Nagy L.G."/>
            <person name="Hibbett D."/>
            <person name="Henrissat B."/>
            <person name="Matheny P.B."/>
            <person name="Labbe J."/>
            <person name="Martin F.M."/>
        </authorList>
    </citation>
    <scope>NUCLEOTIDE SEQUENCE</scope>
    <source>
        <strain evidence="1">HHB10654</strain>
    </source>
</reference>
<dbReference type="Proteomes" id="UP000814140">
    <property type="component" value="Unassembled WGS sequence"/>
</dbReference>
<reference evidence="1" key="1">
    <citation type="submission" date="2021-03" db="EMBL/GenBank/DDBJ databases">
        <authorList>
            <consortium name="DOE Joint Genome Institute"/>
            <person name="Ahrendt S."/>
            <person name="Looney B.P."/>
            <person name="Miyauchi S."/>
            <person name="Morin E."/>
            <person name="Drula E."/>
            <person name="Courty P.E."/>
            <person name="Chicoki N."/>
            <person name="Fauchery L."/>
            <person name="Kohler A."/>
            <person name="Kuo A."/>
            <person name="Labutti K."/>
            <person name="Pangilinan J."/>
            <person name="Lipzen A."/>
            <person name="Riley R."/>
            <person name="Andreopoulos W."/>
            <person name="He G."/>
            <person name="Johnson J."/>
            <person name="Barry K.W."/>
            <person name="Grigoriev I.V."/>
            <person name="Nagy L."/>
            <person name="Hibbett D."/>
            <person name="Henrissat B."/>
            <person name="Matheny P.B."/>
            <person name="Labbe J."/>
            <person name="Martin F."/>
        </authorList>
    </citation>
    <scope>NUCLEOTIDE SEQUENCE</scope>
    <source>
        <strain evidence="1">HHB10654</strain>
    </source>
</reference>